<dbReference type="Proteomes" id="UP000823388">
    <property type="component" value="Chromosome 7N"/>
</dbReference>
<dbReference type="EMBL" id="CM029050">
    <property type="protein sequence ID" value="KAG2565214.1"/>
    <property type="molecule type" value="Genomic_DNA"/>
</dbReference>
<organism evidence="2 3">
    <name type="scientific">Panicum virgatum</name>
    <name type="common">Blackwell switchgrass</name>
    <dbReference type="NCBI Taxonomy" id="38727"/>
    <lineage>
        <taxon>Eukaryota</taxon>
        <taxon>Viridiplantae</taxon>
        <taxon>Streptophyta</taxon>
        <taxon>Embryophyta</taxon>
        <taxon>Tracheophyta</taxon>
        <taxon>Spermatophyta</taxon>
        <taxon>Magnoliopsida</taxon>
        <taxon>Liliopsida</taxon>
        <taxon>Poales</taxon>
        <taxon>Poaceae</taxon>
        <taxon>PACMAD clade</taxon>
        <taxon>Panicoideae</taxon>
        <taxon>Panicodae</taxon>
        <taxon>Paniceae</taxon>
        <taxon>Panicinae</taxon>
        <taxon>Panicum</taxon>
        <taxon>Panicum sect. Hiantes</taxon>
    </lineage>
</organism>
<accession>A0A8T0Q4I6</accession>
<protein>
    <submittedName>
        <fullName evidence="2">Uncharacterized protein</fullName>
    </submittedName>
</protein>
<feature type="region of interest" description="Disordered" evidence="1">
    <location>
        <begin position="47"/>
        <end position="108"/>
    </location>
</feature>
<reference evidence="2" key="1">
    <citation type="submission" date="2020-05" db="EMBL/GenBank/DDBJ databases">
        <title>WGS assembly of Panicum virgatum.</title>
        <authorList>
            <person name="Lovell J.T."/>
            <person name="Jenkins J."/>
            <person name="Shu S."/>
            <person name="Juenger T.E."/>
            <person name="Schmutz J."/>
        </authorList>
    </citation>
    <scope>NUCLEOTIDE SEQUENCE</scope>
    <source>
        <strain evidence="2">AP13</strain>
    </source>
</reference>
<evidence type="ECO:0000256" key="1">
    <source>
        <dbReference type="SAM" id="MobiDB-lite"/>
    </source>
</evidence>
<name>A0A8T0Q4I6_PANVG</name>
<dbReference type="AlphaFoldDB" id="A0A8T0Q4I6"/>
<evidence type="ECO:0000313" key="2">
    <source>
        <dbReference type="EMBL" id="KAG2565214.1"/>
    </source>
</evidence>
<proteinExistence type="predicted"/>
<evidence type="ECO:0000313" key="3">
    <source>
        <dbReference type="Proteomes" id="UP000823388"/>
    </source>
</evidence>
<keyword evidence="3" id="KW-1185">Reference proteome</keyword>
<gene>
    <name evidence="2" type="ORF">PVAP13_7NG061400</name>
</gene>
<sequence length="136" mass="15288">MEIKSYENLREWFQLNLDRGVVHINTQMNDFEGPLQCSPTKRRFHPSIRNKTAPIEPPTIEPLTNERTTSTTKKKRGTKIKRTEPNDGEGVAVDEGMHSDTDSLVAPSDSSYDSDLAASLTLMMIALIQSLILMVK</sequence>
<comment type="caution">
    <text evidence="2">The sequence shown here is derived from an EMBL/GenBank/DDBJ whole genome shotgun (WGS) entry which is preliminary data.</text>
</comment>